<dbReference type="GO" id="GO:0008270">
    <property type="term" value="F:zinc ion binding"/>
    <property type="evidence" value="ECO:0007669"/>
    <property type="project" value="UniProtKB-KW"/>
</dbReference>
<dbReference type="PROSITE" id="PS50158">
    <property type="entry name" value="ZF_CCHC"/>
    <property type="match status" value="1"/>
</dbReference>
<evidence type="ECO:0000259" key="4">
    <source>
        <dbReference type="PROSITE" id="PS50158"/>
    </source>
</evidence>
<comment type="caution">
    <text evidence="5">The sequence shown here is derived from an EMBL/GenBank/DDBJ whole genome shotgun (WGS) entry which is preliminary data.</text>
</comment>
<dbReference type="SMART" id="SM00343">
    <property type="entry name" value="ZnF_C2HC"/>
    <property type="match status" value="2"/>
</dbReference>
<evidence type="ECO:0000313" key="6">
    <source>
        <dbReference type="Proteomes" id="UP000559027"/>
    </source>
</evidence>
<dbReference type="EMBL" id="JAACJO010000001">
    <property type="protein sequence ID" value="KAF5363675.1"/>
    <property type="molecule type" value="Genomic_DNA"/>
</dbReference>
<dbReference type="PANTHER" id="PTHR48176:SF1">
    <property type="entry name" value="DDRGK DOMAIN-CONTAINING PROTEIN 1"/>
    <property type="match status" value="1"/>
</dbReference>
<feature type="compositionally biased region" description="Acidic residues" evidence="3">
    <location>
        <begin position="74"/>
        <end position="83"/>
    </location>
</feature>
<accession>A0A8H5GF84</accession>
<feature type="domain" description="CCHC-type" evidence="4">
    <location>
        <begin position="362"/>
        <end position="376"/>
    </location>
</feature>
<keyword evidence="2" id="KW-0862">Zinc</keyword>
<dbReference type="PANTHER" id="PTHR48176">
    <property type="entry name" value="DDRGK DOMAIN-CONTAINING PROTEIN 1"/>
    <property type="match status" value="1"/>
</dbReference>
<feature type="compositionally biased region" description="Basic and acidic residues" evidence="3">
    <location>
        <begin position="478"/>
        <end position="568"/>
    </location>
</feature>
<feature type="compositionally biased region" description="Polar residues" evidence="3">
    <location>
        <begin position="57"/>
        <end position="71"/>
    </location>
</feature>
<feature type="compositionally biased region" description="Basic and acidic residues" evidence="3">
    <location>
        <begin position="653"/>
        <end position="668"/>
    </location>
</feature>
<dbReference type="OrthoDB" id="7608935at2759"/>
<feature type="compositionally biased region" description="Basic and acidic residues" evidence="3">
    <location>
        <begin position="84"/>
        <end position="103"/>
    </location>
</feature>
<keyword evidence="6" id="KW-1185">Reference proteome</keyword>
<proteinExistence type="predicted"/>
<evidence type="ECO:0000256" key="1">
    <source>
        <dbReference type="ARBA" id="ARBA00022664"/>
    </source>
</evidence>
<dbReference type="Gene3D" id="4.10.60.10">
    <property type="entry name" value="Zinc finger, CCHC-type"/>
    <property type="match status" value="1"/>
</dbReference>
<dbReference type="GO" id="GO:0044389">
    <property type="term" value="F:ubiquitin-like protein ligase binding"/>
    <property type="evidence" value="ECO:0007669"/>
    <property type="project" value="TreeGrafter"/>
</dbReference>
<dbReference type="SUPFAM" id="SSF57756">
    <property type="entry name" value="Retrovirus zinc finger-like domains"/>
    <property type="match status" value="1"/>
</dbReference>
<feature type="region of interest" description="Disordered" evidence="3">
    <location>
        <begin position="426"/>
        <end position="678"/>
    </location>
</feature>
<feature type="compositionally biased region" description="Polar residues" evidence="3">
    <location>
        <begin position="19"/>
        <end position="28"/>
    </location>
</feature>
<dbReference type="AlphaFoldDB" id="A0A8H5GF84"/>
<feature type="compositionally biased region" description="Basic residues" evidence="3">
    <location>
        <begin position="42"/>
        <end position="54"/>
    </location>
</feature>
<sequence>MADPEIIDLTDSPVLATTAIAQDVSSKPLTEDSKTQGGEKTPRKRQRKRKRKQGQKSDTQNQDTTAANTRSNSEEEPAEEDHPEDTRQVRRKRENESLTKETDASSSLLQDRGSSSKKQKYKEDTSSSQHDATGNANPRDLFFEDIAPAPLPPNIGNIPPPPSYGNSDPPTQKNDDMKLLLPAHVSVLGSTPVEILPPTESDEEGETDYIKYLDYGGGRQKEFLRYFEEPEDESSKLKRTVCKNCGAEGDHKTADCRVLIVSNMSSLLPLCPGLMHENKTPRLSMQSIAPTEVRVEQEAIATVVTATGVILNSTRQECPTWWRLYVYVTDEDRTRIMDERRKKHDLELGKGGEAYIAEDEWCYNCGDVGHWGDDCKAAHRRDKPAEPSAFGHHNISTGPFYDLEEYGTRPERRLRDWERDAGAWNMHAPEGVGRQGRKKMMEKMRRSAQRFEEESDPDDWFGNSKNARNRGVGPHSHSRSDRDRDRRRDRDRERQRERDRERQRERDRERQRERDREVQRDRERDREHNRRRDRDRERERERDRDREMDRDRDRDRAEHGRQIERDHTQASGIGRDGRDKVTINFKNIDPSRKFLPPAPHDLPARPAATAKPSLLERMGGKAADDPSTNRRNPERSHSGSSSLSIKGAGQRSNGDDNHRSHSGRDRHSGPQYQGGYGR</sequence>
<feature type="compositionally biased region" description="Basic and acidic residues" evidence="3">
    <location>
        <begin position="618"/>
        <end position="637"/>
    </location>
</feature>
<dbReference type="Proteomes" id="UP000559027">
    <property type="component" value="Unassembled WGS sequence"/>
</dbReference>
<dbReference type="InterPro" id="IPR036875">
    <property type="entry name" value="Znf_CCHC_sf"/>
</dbReference>
<dbReference type="InterPro" id="IPR050899">
    <property type="entry name" value="DDRGK_domain-containing"/>
</dbReference>
<evidence type="ECO:0000256" key="2">
    <source>
        <dbReference type="PROSITE-ProRule" id="PRU00047"/>
    </source>
</evidence>
<keyword evidence="1" id="KW-0507">mRNA processing</keyword>
<keyword evidence="2" id="KW-0863">Zinc-finger</keyword>
<feature type="region of interest" description="Disordered" evidence="3">
    <location>
        <begin position="1"/>
        <end position="175"/>
    </location>
</feature>
<dbReference type="GO" id="GO:0006397">
    <property type="term" value="P:mRNA processing"/>
    <property type="evidence" value="ECO:0007669"/>
    <property type="project" value="UniProtKB-KW"/>
</dbReference>
<feature type="compositionally biased region" description="Pro residues" evidence="3">
    <location>
        <begin position="149"/>
        <end position="163"/>
    </location>
</feature>
<dbReference type="InterPro" id="IPR001878">
    <property type="entry name" value="Znf_CCHC"/>
</dbReference>
<keyword evidence="2" id="KW-0479">Metal-binding</keyword>
<evidence type="ECO:0000313" key="5">
    <source>
        <dbReference type="EMBL" id="KAF5363675.1"/>
    </source>
</evidence>
<organism evidence="5 6">
    <name type="scientific">Leucocoprinus leucothites</name>
    <dbReference type="NCBI Taxonomy" id="201217"/>
    <lineage>
        <taxon>Eukaryota</taxon>
        <taxon>Fungi</taxon>
        <taxon>Dikarya</taxon>
        <taxon>Basidiomycota</taxon>
        <taxon>Agaricomycotina</taxon>
        <taxon>Agaricomycetes</taxon>
        <taxon>Agaricomycetidae</taxon>
        <taxon>Agaricales</taxon>
        <taxon>Agaricineae</taxon>
        <taxon>Agaricaceae</taxon>
        <taxon>Leucocoprinus</taxon>
    </lineage>
</organism>
<reference evidence="5 6" key="1">
    <citation type="journal article" date="2020" name="ISME J.">
        <title>Uncovering the hidden diversity of litter-decomposition mechanisms in mushroom-forming fungi.</title>
        <authorList>
            <person name="Floudas D."/>
            <person name="Bentzer J."/>
            <person name="Ahren D."/>
            <person name="Johansson T."/>
            <person name="Persson P."/>
            <person name="Tunlid A."/>
        </authorList>
    </citation>
    <scope>NUCLEOTIDE SEQUENCE [LARGE SCALE GENOMIC DNA]</scope>
    <source>
        <strain evidence="5 6">CBS 146.42</strain>
    </source>
</reference>
<gene>
    <name evidence="5" type="ORF">D9756_000646</name>
</gene>
<dbReference type="GO" id="GO:0003676">
    <property type="term" value="F:nucleic acid binding"/>
    <property type="evidence" value="ECO:0007669"/>
    <property type="project" value="InterPro"/>
</dbReference>
<dbReference type="Pfam" id="PF00098">
    <property type="entry name" value="zf-CCHC"/>
    <property type="match status" value="1"/>
</dbReference>
<feature type="compositionally biased region" description="Polar residues" evidence="3">
    <location>
        <begin position="126"/>
        <end position="136"/>
    </location>
</feature>
<feature type="compositionally biased region" description="Basic and acidic residues" evidence="3">
    <location>
        <begin position="439"/>
        <end position="452"/>
    </location>
</feature>
<evidence type="ECO:0000256" key="3">
    <source>
        <dbReference type="SAM" id="MobiDB-lite"/>
    </source>
</evidence>
<protein>
    <recommendedName>
        <fullName evidence="4">CCHC-type domain-containing protein</fullName>
    </recommendedName>
</protein>
<name>A0A8H5GF84_9AGAR</name>